<keyword evidence="3" id="KW-1185">Reference proteome</keyword>
<evidence type="ECO:0000313" key="2">
    <source>
        <dbReference type="EMBL" id="GAA0488832.1"/>
    </source>
</evidence>
<organism evidence="2 3">
    <name type="scientific">Streptomyces olivaceiscleroticus</name>
    <dbReference type="NCBI Taxonomy" id="68245"/>
    <lineage>
        <taxon>Bacteria</taxon>
        <taxon>Bacillati</taxon>
        <taxon>Actinomycetota</taxon>
        <taxon>Actinomycetes</taxon>
        <taxon>Kitasatosporales</taxon>
        <taxon>Streptomycetaceae</taxon>
        <taxon>Streptomyces</taxon>
    </lineage>
</organism>
<feature type="compositionally biased region" description="Basic and acidic residues" evidence="1">
    <location>
        <begin position="187"/>
        <end position="205"/>
    </location>
</feature>
<feature type="compositionally biased region" description="Gly residues" evidence="1">
    <location>
        <begin position="245"/>
        <end position="255"/>
    </location>
</feature>
<evidence type="ECO:0000313" key="3">
    <source>
        <dbReference type="Proteomes" id="UP001500909"/>
    </source>
</evidence>
<comment type="caution">
    <text evidence="2">The sequence shown here is derived from an EMBL/GenBank/DDBJ whole genome shotgun (WGS) entry which is preliminary data.</text>
</comment>
<name>A0ABP3KY90_9ACTN</name>
<feature type="region of interest" description="Disordered" evidence="1">
    <location>
        <begin position="62"/>
        <end position="149"/>
    </location>
</feature>
<proteinExistence type="predicted"/>
<dbReference type="Proteomes" id="UP001500909">
    <property type="component" value="Unassembled WGS sequence"/>
</dbReference>
<protein>
    <submittedName>
        <fullName evidence="2">Uncharacterized protein</fullName>
    </submittedName>
</protein>
<reference evidence="3" key="1">
    <citation type="journal article" date="2019" name="Int. J. Syst. Evol. Microbiol.">
        <title>The Global Catalogue of Microorganisms (GCM) 10K type strain sequencing project: providing services to taxonomists for standard genome sequencing and annotation.</title>
        <authorList>
            <consortium name="The Broad Institute Genomics Platform"/>
            <consortium name="The Broad Institute Genome Sequencing Center for Infectious Disease"/>
            <person name="Wu L."/>
            <person name="Ma J."/>
        </authorList>
    </citation>
    <scope>NUCLEOTIDE SEQUENCE [LARGE SCALE GENOMIC DNA]</scope>
    <source>
        <strain evidence="3">JCM 4805</strain>
    </source>
</reference>
<feature type="compositionally biased region" description="Low complexity" evidence="1">
    <location>
        <begin position="62"/>
        <end position="94"/>
    </location>
</feature>
<sequence length="319" mass="31458">MSAVLALPAAVRLPRTVAVRRALLTGLFLVGFVALAVAFGGATAHAADSGTEQARGAFTKATTGATEHTGTGSTEHFGTGSAGATGSTAATASATDERSPLAGGGAALEGESDEAAAEPEAGVAQRAGARLSEGAQASEERLGEVVRPLTEGLEPVTEPVTAPVHDVVRGVGDATGLPVRLPGDTAGQDRGDERAHHDDVRDGGRQHVAAPERCGSDRTDGRLTAPSGDADGQNRTAARADSGDAGAGQGRGGLPGQLPQGPAAPASHTTGDGNGPRGGDQHAVLPGGQPRFGLVPGGVRAAGGAPTRERGTDILEFPG</sequence>
<feature type="compositionally biased region" description="Low complexity" evidence="1">
    <location>
        <begin position="256"/>
        <end position="267"/>
    </location>
</feature>
<evidence type="ECO:0000256" key="1">
    <source>
        <dbReference type="SAM" id="MobiDB-lite"/>
    </source>
</evidence>
<dbReference type="EMBL" id="BAAABY010000045">
    <property type="protein sequence ID" value="GAA0488832.1"/>
    <property type="molecule type" value="Genomic_DNA"/>
</dbReference>
<accession>A0ABP3KY90</accession>
<gene>
    <name evidence="2" type="ORF">GCM10010361_62490</name>
</gene>
<feature type="region of interest" description="Disordered" evidence="1">
    <location>
        <begin position="173"/>
        <end position="292"/>
    </location>
</feature>